<evidence type="ECO:0000313" key="5">
    <source>
        <dbReference type="EMBL" id="GJQ15824.1"/>
    </source>
</evidence>
<keyword evidence="4" id="KW-0472">Membrane</keyword>
<evidence type="ECO:0000256" key="2">
    <source>
        <dbReference type="ARBA" id="ARBA00022741"/>
    </source>
</evidence>
<dbReference type="AlphaFoldDB" id="A0A9C7Q3V2"/>
<keyword evidence="2" id="KW-0547">Nucleotide-binding</keyword>
<dbReference type="NCBIfam" id="TIGR00152">
    <property type="entry name" value="dephospho-CoA kinase"/>
    <property type="match status" value="1"/>
</dbReference>
<proteinExistence type="inferred from homology"/>
<dbReference type="EMBL" id="BQMJ01000075">
    <property type="protein sequence ID" value="GJQ15824.1"/>
    <property type="molecule type" value="Genomic_DNA"/>
</dbReference>
<keyword evidence="4" id="KW-1133">Transmembrane helix</keyword>
<evidence type="ECO:0000256" key="1">
    <source>
        <dbReference type="ARBA" id="ARBA00009018"/>
    </source>
</evidence>
<keyword evidence="6" id="KW-1185">Reference proteome</keyword>
<reference evidence="5" key="1">
    <citation type="journal article" date="2022" name="Proc. Natl. Acad. Sci. U.S.A.">
        <title>Life cycle and functional genomics of the unicellular red alga Galdieria for elucidating algal and plant evolution and industrial use.</title>
        <authorList>
            <person name="Hirooka S."/>
            <person name="Itabashi T."/>
            <person name="Ichinose T.M."/>
            <person name="Onuma R."/>
            <person name="Fujiwara T."/>
            <person name="Yamashita S."/>
            <person name="Jong L.W."/>
            <person name="Tomita R."/>
            <person name="Iwane A.H."/>
            <person name="Miyagishima S.Y."/>
        </authorList>
    </citation>
    <scope>NUCLEOTIDE SEQUENCE</scope>
    <source>
        <strain evidence="5">NBRC 102759</strain>
    </source>
</reference>
<comment type="caution">
    <text evidence="5">The sequence shown here is derived from an EMBL/GenBank/DDBJ whole genome shotgun (WGS) entry which is preliminary data.</text>
</comment>
<dbReference type="FunFam" id="3.40.50.300:FF:000485">
    <property type="entry name" value="Dephospho-CoA kinase CAB5"/>
    <property type="match status" value="1"/>
</dbReference>
<keyword evidence="4" id="KW-0812">Transmembrane</keyword>
<dbReference type="PROSITE" id="PS51219">
    <property type="entry name" value="DPCK"/>
    <property type="match status" value="1"/>
</dbReference>
<gene>
    <name evidence="5" type="ORF">GpartN1_g7615.t1</name>
</gene>
<dbReference type="CDD" id="cd02022">
    <property type="entry name" value="DPCK"/>
    <property type="match status" value="1"/>
</dbReference>
<name>A0A9C7Q3V2_9RHOD</name>
<sequence length="233" mass="26876">MSLVIGLTGGIASGKSTVVELFKRKNATVVDADVIARKVVEPGTFAYNRIVREFGTQVVGADGKLNRVQLGRLVFQDETKRRQLNRITHPWIIFYMVRDCVINVLMGRPFVVLDVPLLFETKRLLWLCSVTVVVVCNREQQIERLERRNQLSQEEALQRINSQMSLQEKASMAHFVLDNSGTLTSLEEQFEHLWQQLQCIRKRRLFRYKLLGTSCFVIGICLIRTIFTSFLKQ</sequence>
<comment type="similarity">
    <text evidence="1">Belongs to the CoaE family.</text>
</comment>
<dbReference type="GO" id="GO:0005524">
    <property type="term" value="F:ATP binding"/>
    <property type="evidence" value="ECO:0007669"/>
    <property type="project" value="UniProtKB-KW"/>
</dbReference>
<evidence type="ECO:0000256" key="4">
    <source>
        <dbReference type="SAM" id="Phobius"/>
    </source>
</evidence>
<dbReference type="InterPro" id="IPR001977">
    <property type="entry name" value="Depp_CoAkinase"/>
</dbReference>
<evidence type="ECO:0008006" key="7">
    <source>
        <dbReference type="Google" id="ProtNLM"/>
    </source>
</evidence>
<dbReference type="GO" id="GO:0004140">
    <property type="term" value="F:dephospho-CoA kinase activity"/>
    <property type="evidence" value="ECO:0007669"/>
    <property type="project" value="InterPro"/>
</dbReference>
<dbReference type="InterPro" id="IPR027417">
    <property type="entry name" value="P-loop_NTPase"/>
</dbReference>
<dbReference type="GO" id="GO:0005737">
    <property type="term" value="C:cytoplasm"/>
    <property type="evidence" value="ECO:0007669"/>
    <property type="project" value="UniProtKB-ARBA"/>
</dbReference>
<dbReference type="OrthoDB" id="247245at2759"/>
<organism evidence="5 6">
    <name type="scientific">Galdieria partita</name>
    <dbReference type="NCBI Taxonomy" id="83374"/>
    <lineage>
        <taxon>Eukaryota</taxon>
        <taxon>Rhodophyta</taxon>
        <taxon>Bangiophyceae</taxon>
        <taxon>Galdieriales</taxon>
        <taxon>Galdieriaceae</taxon>
        <taxon>Galdieria</taxon>
    </lineage>
</organism>
<dbReference type="PANTHER" id="PTHR10695">
    <property type="entry name" value="DEPHOSPHO-COA KINASE-RELATED"/>
    <property type="match status" value="1"/>
</dbReference>
<dbReference type="GO" id="GO:0015937">
    <property type="term" value="P:coenzyme A biosynthetic process"/>
    <property type="evidence" value="ECO:0007669"/>
    <property type="project" value="InterPro"/>
</dbReference>
<reference evidence="5" key="2">
    <citation type="submission" date="2022-01" db="EMBL/GenBank/DDBJ databases">
        <authorList>
            <person name="Hirooka S."/>
            <person name="Miyagishima S.Y."/>
        </authorList>
    </citation>
    <scope>NUCLEOTIDE SEQUENCE</scope>
    <source>
        <strain evidence="5">NBRC 102759</strain>
    </source>
</reference>
<evidence type="ECO:0000313" key="6">
    <source>
        <dbReference type="Proteomes" id="UP001061958"/>
    </source>
</evidence>
<keyword evidence="3" id="KW-0067">ATP-binding</keyword>
<dbReference type="Proteomes" id="UP001061958">
    <property type="component" value="Unassembled WGS sequence"/>
</dbReference>
<accession>A0A9C7Q3V2</accession>
<dbReference type="Gene3D" id="3.40.50.300">
    <property type="entry name" value="P-loop containing nucleotide triphosphate hydrolases"/>
    <property type="match status" value="1"/>
</dbReference>
<evidence type="ECO:0000256" key="3">
    <source>
        <dbReference type="ARBA" id="ARBA00022840"/>
    </source>
</evidence>
<dbReference type="SUPFAM" id="SSF52540">
    <property type="entry name" value="P-loop containing nucleoside triphosphate hydrolases"/>
    <property type="match status" value="1"/>
</dbReference>
<dbReference type="Pfam" id="PF01121">
    <property type="entry name" value="CoaE"/>
    <property type="match status" value="1"/>
</dbReference>
<dbReference type="HAMAP" id="MF_00376">
    <property type="entry name" value="Dephospho_CoA_kinase"/>
    <property type="match status" value="1"/>
</dbReference>
<protein>
    <recommendedName>
        <fullName evidence="7">Dephospho-CoA kinase</fullName>
    </recommendedName>
</protein>
<dbReference type="PANTHER" id="PTHR10695:SF46">
    <property type="entry name" value="BIFUNCTIONAL COENZYME A SYNTHASE-RELATED"/>
    <property type="match status" value="1"/>
</dbReference>
<feature type="transmembrane region" description="Helical" evidence="4">
    <location>
        <begin position="210"/>
        <end position="231"/>
    </location>
</feature>